<dbReference type="Proteomes" id="UP000035763">
    <property type="component" value="Unassembled WGS sequence"/>
</dbReference>
<dbReference type="EMBL" id="CAJA01000099">
    <property type="protein sequence ID" value="CCH72673.1"/>
    <property type="molecule type" value="Genomic_DNA"/>
</dbReference>
<feature type="transmembrane region" description="Helical" evidence="7">
    <location>
        <begin position="203"/>
        <end position="225"/>
    </location>
</feature>
<keyword evidence="10" id="KW-1185">Reference proteome</keyword>
<dbReference type="AlphaFoldDB" id="W6JTM3"/>
<dbReference type="NCBIfam" id="TIGR01297">
    <property type="entry name" value="CDF"/>
    <property type="match status" value="1"/>
</dbReference>
<dbReference type="PANTHER" id="PTHR13414">
    <property type="entry name" value="HUEL-CATION TRANSPORTER"/>
    <property type="match status" value="1"/>
</dbReference>
<organism evidence="9 10">
    <name type="scientific">Nostocoides australiense Ben110</name>
    <dbReference type="NCBI Taxonomy" id="1193182"/>
    <lineage>
        <taxon>Bacteria</taxon>
        <taxon>Bacillati</taxon>
        <taxon>Actinomycetota</taxon>
        <taxon>Actinomycetes</taxon>
        <taxon>Micrococcales</taxon>
        <taxon>Intrasporangiaceae</taxon>
        <taxon>Nostocoides</taxon>
    </lineage>
</organism>
<evidence type="ECO:0000313" key="10">
    <source>
        <dbReference type="Proteomes" id="UP000035763"/>
    </source>
</evidence>
<dbReference type="GO" id="GO:0006829">
    <property type="term" value="P:zinc ion transport"/>
    <property type="evidence" value="ECO:0007669"/>
    <property type="project" value="InterPro"/>
</dbReference>
<dbReference type="InterPro" id="IPR002524">
    <property type="entry name" value="Cation_efflux"/>
</dbReference>
<keyword evidence="2" id="KW-0813">Transport</keyword>
<feature type="transmembrane region" description="Helical" evidence="7">
    <location>
        <begin position="176"/>
        <end position="197"/>
    </location>
</feature>
<gene>
    <name evidence="9" type="ORF">BN11_1880007</name>
</gene>
<feature type="transmembrane region" description="Helical" evidence="7">
    <location>
        <begin position="20"/>
        <end position="43"/>
    </location>
</feature>
<dbReference type="Pfam" id="PF01545">
    <property type="entry name" value="Cation_efflux"/>
    <property type="match status" value="1"/>
</dbReference>
<dbReference type="RefSeq" id="WP_048698146.1">
    <property type="nucleotide sequence ID" value="NZ_HG764815.1"/>
</dbReference>
<sequence length="337" mass="35475">MSTPAPAPPAPPEPPHDESVLTVAIAFAANALIAAAKTAAAIVTGSAAMLAEAAHSWADTANEIFLLIGTRRAKRPADATHPLGYGRVSYIWSMFAAFGLFAVGAAVSVWHGITSLGERGEGTSYGWAYAVLGIALVLEGISFTQAMRQTRNSAATRRLAPLRYIRLTSNPMLRAVFAEDAAALIGIAIAAGALALHQITGNAAWDAAGSILVGILLGGVALFLIGRNMDLLTGEAATPLARDSALRALLQHEAITRVSFLHLEWVGPDRVFLVAAVDIVGDDPESVVAQRLDRAEKMLNDRPEIERAVLTLARPGDPTDLRPGPLPDWYLDEAGPS</sequence>
<keyword evidence="5 7" id="KW-0472">Membrane</keyword>
<protein>
    <submittedName>
        <fullName evidence="9">Zinc transporter</fullName>
    </submittedName>
</protein>
<dbReference type="InterPro" id="IPR058533">
    <property type="entry name" value="Cation_efflux_TM"/>
</dbReference>
<evidence type="ECO:0000256" key="4">
    <source>
        <dbReference type="ARBA" id="ARBA00022989"/>
    </source>
</evidence>
<dbReference type="GO" id="GO:0016020">
    <property type="term" value="C:membrane"/>
    <property type="evidence" value="ECO:0007669"/>
    <property type="project" value="UniProtKB-SubCell"/>
</dbReference>
<evidence type="ECO:0000256" key="2">
    <source>
        <dbReference type="ARBA" id="ARBA00022448"/>
    </source>
</evidence>
<evidence type="ECO:0000256" key="5">
    <source>
        <dbReference type="ARBA" id="ARBA00023136"/>
    </source>
</evidence>
<evidence type="ECO:0000256" key="3">
    <source>
        <dbReference type="ARBA" id="ARBA00022692"/>
    </source>
</evidence>
<feature type="domain" description="Cation efflux protein transmembrane" evidence="8">
    <location>
        <begin position="24"/>
        <end position="232"/>
    </location>
</feature>
<dbReference type="SUPFAM" id="SSF161111">
    <property type="entry name" value="Cation efflux protein transmembrane domain-like"/>
    <property type="match status" value="1"/>
</dbReference>
<evidence type="ECO:0000256" key="7">
    <source>
        <dbReference type="SAM" id="Phobius"/>
    </source>
</evidence>
<proteinExistence type="predicted"/>
<dbReference type="GO" id="GO:0008324">
    <property type="term" value="F:monoatomic cation transmembrane transporter activity"/>
    <property type="evidence" value="ECO:0007669"/>
    <property type="project" value="InterPro"/>
</dbReference>
<dbReference type="InterPro" id="IPR040177">
    <property type="entry name" value="SLC30A9"/>
</dbReference>
<keyword evidence="3 7" id="KW-0812">Transmembrane</keyword>
<feature type="region of interest" description="Disordered" evidence="6">
    <location>
        <begin position="313"/>
        <end position="337"/>
    </location>
</feature>
<evidence type="ECO:0000313" key="9">
    <source>
        <dbReference type="EMBL" id="CCH72673.1"/>
    </source>
</evidence>
<dbReference type="InterPro" id="IPR027469">
    <property type="entry name" value="Cation_efflux_TMD_sf"/>
</dbReference>
<dbReference type="PANTHER" id="PTHR13414:SF9">
    <property type="entry name" value="PROTON-COUPLED ZINC ANTIPORTER SLC30A9, MITOCHONDRIAL"/>
    <property type="match status" value="1"/>
</dbReference>
<feature type="transmembrane region" description="Helical" evidence="7">
    <location>
        <begin position="90"/>
        <end position="113"/>
    </location>
</feature>
<dbReference type="STRING" id="1193182.BN11_1880007"/>
<comment type="caution">
    <text evidence="9">The sequence shown here is derived from an EMBL/GenBank/DDBJ whole genome shotgun (WGS) entry which is preliminary data.</text>
</comment>
<name>W6JTM3_9MICO</name>
<evidence type="ECO:0000256" key="6">
    <source>
        <dbReference type="SAM" id="MobiDB-lite"/>
    </source>
</evidence>
<evidence type="ECO:0000256" key="1">
    <source>
        <dbReference type="ARBA" id="ARBA00004141"/>
    </source>
</evidence>
<feature type="transmembrane region" description="Helical" evidence="7">
    <location>
        <begin position="125"/>
        <end position="143"/>
    </location>
</feature>
<accession>W6JTM3</accession>
<comment type="subcellular location">
    <subcellularLocation>
        <location evidence="1">Membrane</location>
        <topology evidence="1">Multi-pass membrane protein</topology>
    </subcellularLocation>
</comment>
<keyword evidence="4 7" id="KW-1133">Transmembrane helix</keyword>
<reference evidence="9 10" key="1">
    <citation type="journal article" date="2013" name="ISME J.">
        <title>A metabolic model for members of the genus Tetrasphaera involved in enhanced biological phosphorus removal.</title>
        <authorList>
            <person name="Kristiansen R."/>
            <person name="Nguyen H.T.T."/>
            <person name="Saunders A.M."/>
            <person name="Nielsen J.L."/>
            <person name="Wimmer R."/>
            <person name="Le V.Q."/>
            <person name="McIlroy S.J."/>
            <person name="Petrovski S."/>
            <person name="Seviour R.J."/>
            <person name="Calteau A."/>
            <person name="Nielsen K.L."/>
            <person name="Nielsen P.H."/>
        </authorList>
    </citation>
    <scope>NUCLEOTIDE SEQUENCE [LARGE SCALE GENOMIC DNA]</scope>
    <source>
        <strain evidence="9 10">Ben110</strain>
    </source>
</reference>
<dbReference type="Gene3D" id="1.20.1510.10">
    <property type="entry name" value="Cation efflux protein transmembrane domain"/>
    <property type="match status" value="1"/>
</dbReference>
<evidence type="ECO:0000259" key="8">
    <source>
        <dbReference type="Pfam" id="PF01545"/>
    </source>
</evidence>